<keyword evidence="2" id="KW-1185">Reference proteome</keyword>
<dbReference type="EMBL" id="CM044707">
    <property type="protein sequence ID" value="KAI5654140.1"/>
    <property type="molecule type" value="Genomic_DNA"/>
</dbReference>
<gene>
    <name evidence="1" type="ORF">M9H77_31327</name>
</gene>
<dbReference type="Proteomes" id="UP001060085">
    <property type="component" value="Linkage Group LG07"/>
</dbReference>
<proteinExistence type="predicted"/>
<reference evidence="2" key="1">
    <citation type="journal article" date="2023" name="Nat. Plants">
        <title>Single-cell RNA sequencing provides a high-resolution roadmap for understanding the multicellular compartmentation of specialized metabolism.</title>
        <authorList>
            <person name="Sun S."/>
            <person name="Shen X."/>
            <person name="Li Y."/>
            <person name="Li Y."/>
            <person name="Wang S."/>
            <person name="Li R."/>
            <person name="Zhang H."/>
            <person name="Shen G."/>
            <person name="Guo B."/>
            <person name="Wei J."/>
            <person name="Xu J."/>
            <person name="St-Pierre B."/>
            <person name="Chen S."/>
            <person name="Sun C."/>
        </authorList>
    </citation>
    <scope>NUCLEOTIDE SEQUENCE [LARGE SCALE GENOMIC DNA]</scope>
</reference>
<name>A0ACC0A1L4_CATRO</name>
<organism evidence="1 2">
    <name type="scientific">Catharanthus roseus</name>
    <name type="common">Madagascar periwinkle</name>
    <name type="synonym">Vinca rosea</name>
    <dbReference type="NCBI Taxonomy" id="4058"/>
    <lineage>
        <taxon>Eukaryota</taxon>
        <taxon>Viridiplantae</taxon>
        <taxon>Streptophyta</taxon>
        <taxon>Embryophyta</taxon>
        <taxon>Tracheophyta</taxon>
        <taxon>Spermatophyta</taxon>
        <taxon>Magnoliopsida</taxon>
        <taxon>eudicotyledons</taxon>
        <taxon>Gunneridae</taxon>
        <taxon>Pentapetalae</taxon>
        <taxon>asterids</taxon>
        <taxon>lamiids</taxon>
        <taxon>Gentianales</taxon>
        <taxon>Apocynaceae</taxon>
        <taxon>Rauvolfioideae</taxon>
        <taxon>Vinceae</taxon>
        <taxon>Catharanthinae</taxon>
        <taxon>Catharanthus</taxon>
    </lineage>
</organism>
<accession>A0ACC0A1L4</accession>
<protein>
    <submittedName>
        <fullName evidence="1">Uncharacterized protein</fullName>
    </submittedName>
</protein>
<sequence>MAWDERWRSKLFEYLAKSFGVRSRFEKDGITFTYVGIPEGTLVGESRGAISSSSNSLREIIPEGAPVSVVDLSNSEFVEGSVVQGIGGLELLKLKYLRINHGLGMIFEKSSKTSTYLVGFPKDKSTTTTQTEMAYQIVMQWKVATGLATPSYKPLRQGPWKTRNRGRRTTNTWRKQYSEMQQAPSVTFKRASGPPAIRGAVEERNNKPGTTVLWRVRRGLKLRLVLVGALGSVRLYGVWLVLTTGYRNLFSMTSLWVLNSVCGFRLLHGMNLQFGCRNYTDVS</sequence>
<evidence type="ECO:0000313" key="1">
    <source>
        <dbReference type="EMBL" id="KAI5654140.1"/>
    </source>
</evidence>
<comment type="caution">
    <text evidence="1">The sequence shown here is derived from an EMBL/GenBank/DDBJ whole genome shotgun (WGS) entry which is preliminary data.</text>
</comment>
<evidence type="ECO:0000313" key="2">
    <source>
        <dbReference type="Proteomes" id="UP001060085"/>
    </source>
</evidence>